<accession>A0A1V9Z577</accession>
<dbReference type="InterPro" id="IPR011024">
    <property type="entry name" value="G_crystallin-like"/>
</dbReference>
<evidence type="ECO:0000313" key="8">
    <source>
        <dbReference type="Proteomes" id="UP000243217"/>
    </source>
</evidence>
<evidence type="ECO:0000256" key="3">
    <source>
        <dbReference type="SAM" id="MobiDB-lite"/>
    </source>
</evidence>
<evidence type="ECO:0000256" key="5">
    <source>
        <dbReference type="SAM" id="SignalP"/>
    </source>
</evidence>
<keyword evidence="4" id="KW-0472">Membrane</keyword>
<dbReference type="Gene3D" id="2.60.20.10">
    <property type="entry name" value="Crystallins"/>
    <property type="match status" value="1"/>
</dbReference>
<organism evidence="7 8">
    <name type="scientific">Thraustotheca clavata</name>
    <dbReference type="NCBI Taxonomy" id="74557"/>
    <lineage>
        <taxon>Eukaryota</taxon>
        <taxon>Sar</taxon>
        <taxon>Stramenopiles</taxon>
        <taxon>Oomycota</taxon>
        <taxon>Saprolegniomycetes</taxon>
        <taxon>Saprolegniales</taxon>
        <taxon>Achlyaceae</taxon>
        <taxon>Thraustotheca</taxon>
    </lineage>
</organism>
<feature type="chain" id="PRO_5013297550" description="Beta/gamma crystallin 'Greek key' domain-containing protein" evidence="5">
    <location>
        <begin position="16"/>
        <end position="353"/>
    </location>
</feature>
<evidence type="ECO:0000256" key="4">
    <source>
        <dbReference type="SAM" id="Phobius"/>
    </source>
</evidence>
<protein>
    <recommendedName>
        <fullName evidence="6">Beta/gamma crystallin 'Greek key' domain-containing protein</fullName>
    </recommendedName>
</protein>
<keyword evidence="8" id="KW-1185">Reference proteome</keyword>
<feature type="region of interest" description="Disordered" evidence="3">
    <location>
        <begin position="322"/>
        <end position="353"/>
    </location>
</feature>
<proteinExistence type="inferred from homology"/>
<keyword evidence="2" id="KW-0677">Repeat</keyword>
<dbReference type="STRING" id="74557.A0A1V9Z577"/>
<evidence type="ECO:0000256" key="1">
    <source>
        <dbReference type="ARBA" id="ARBA00009646"/>
    </source>
</evidence>
<dbReference type="OrthoDB" id="10509705at2759"/>
<feature type="signal peptide" evidence="5">
    <location>
        <begin position="1"/>
        <end position="15"/>
    </location>
</feature>
<evidence type="ECO:0000259" key="6">
    <source>
        <dbReference type="PROSITE" id="PS50915"/>
    </source>
</evidence>
<dbReference type="InterPro" id="IPR001064">
    <property type="entry name" value="Beta/gamma_crystallin"/>
</dbReference>
<dbReference type="EMBL" id="JNBS01002276">
    <property type="protein sequence ID" value="OQR93126.1"/>
    <property type="molecule type" value="Genomic_DNA"/>
</dbReference>
<dbReference type="Proteomes" id="UP000243217">
    <property type="component" value="Unassembled WGS sequence"/>
</dbReference>
<sequence length="353" mass="40438">MLLLFLITYIHTIAATVTLYQWPYYKGQSITFNQSETSIQQIQGLTSIQSIQISANESLITYDQDNFRGNNATWYRSVVYPGNWKDRIRSFRIVPAISLPIDTQKQNAIEAPWYFMGTWEGFMLVRMSTQWPGYPECYSVNGVNCILRENIYDMFDVVEEYKNNATLNDSSTAFNAPCGPPRYEHWGNDPKWCKQASSLLKDLVNGNHNLKDLKCVRKNNGVIARTLPNYCLPRTHTTDRNVCTVFPSMDVCEATLKSYLFSSKDISNTLHSCGYDDDCMEPYSQPVNYDLLIPISLVGFPLAFCFAVWCCKRRKNQEQNTTERGVRNTCRSNEDMDENATSPQPNNVSVRAP</sequence>
<feature type="domain" description="Beta/gamma crystallin 'Greek key'" evidence="6">
    <location>
        <begin position="15"/>
        <end position="55"/>
    </location>
</feature>
<evidence type="ECO:0000313" key="7">
    <source>
        <dbReference type="EMBL" id="OQR93126.1"/>
    </source>
</evidence>
<dbReference type="PROSITE" id="PS50915">
    <property type="entry name" value="CRYSTALLIN_BETA_GAMMA"/>
    <property type="match status" value="1"/>
</dbReference>
<reference evidence="7 8" key="1">
    <citation type="journal article" date="2014" name="Genome Biol. Evol.">
        <title>The secreted proteins of Achlya hypogyna and Thraustotheca clavata identify the ancestral oomycete secretome and reveal gene acquisitions by horizontal gene transfer.</title>
        <authorList>
            <person name="Misner I."/>
            <person name="Blouin N."/>
            <person name="Leonard G."/>
            <person name="Richards T.A."/>
            <person name="Lane C.E."/>
        </authorList>
    </citation>
    <scope>NUCLEOTIDE SEQUENCE [LARGE SCALE GENOMIC DNA]</scope>
    <source>
        <strain evidence="7 8">ATCC 34112</strain>
    </source>
</reference>
<gene>
    <name evidence="7" type="ORF">THRCLA_22344</name>
</gene>
<keyword evidence="5" id="KW-0732">Signal</keyword>
<evidence type="ECO:0000256" key="2">
    <source>
        <dbReference type="ARBA" id="ARBA00022737"/>
    </source>
</evidence>
<feature type="compositionally biased region" description="Polar residues" evidence="3">
    <location>
        <begin position="339"/>
        <end position="353"/>
    </location>
</feature>
<keyword evidence="4" id="KW-1133">Transmembrane helix</keyword>
<comment type="caution">
    <text evidence="7">The sequence shown here is derived from an EMBL/GenBank/DDBJ whole genome shotgun (WGS) entry which is preliminary data.</text>
</comment>
<feature type="transmembrane region" description="Helical" evidence="4">
    <location>
        <begin position="291"/>
        <end position="311"/>
    </location>
</feature>
<keyword evidence="4" id="KW-0812">Transmembrane</keyword>
<comment type="similarity">
    <text evidence="1">Belongs to the beta/gamma-crystallin family.</text>
</comment>
<name>A0A1V9Z577_9STRA</name>
<dbReference type="AlphaFoldDB" id="A0A1V9Z577"/>
<dbReference type="SUPFAM" id="SSF49695">
    <property type="entry name" value="gamma-Crystallin-like"/>
    <property type="match status" value="1"/>
</dbReference>